<dbReference type="SUPFAM" id="SSF48576">
    <property type="entry name" value="Terpenoid synthases"/>
    <property type="match status" value="1"/>
</dbReference>
<evidence type="ECO:0000313" key="1">
    <source>
        <dbReference type="EMBL" id="SPJ25904.1"/>
    </source>
</evidence>
<dbReference type="EMBL" id="ONZF01000012">
    <property type="protein sequence ID" value="SPJ25904.1"/>
    <property type="molecule type" value="Genomic_DNA"/>
</dbReference>
<name>A0A2R8C0I8_9RHOB</name>
<dbReference type="AlphaFoldDB" id="A0A2R8C0I8"/>
<evidence type="ECO:0008006" key="3">
    <source>
        <dbReference type="Google" id="ProtNLM"/>
    </source>
</evidence>
<gene>
    <name evidence="1" type="ORF">PAA8504_03756</name>
</gene>
<keyword evidence="2" id="KW-1185">Reference proteome</keyword>
<dbReference type="InterPro" id="IPR008949">
    <property type="entry name" value="Isoprenoid_synthase_dom_sf"/>
</dbReference>
<protein>
    <recommendedName>
        <fullName evidence="3">Phytoene synthase</fullName>
    </recommendedName>
</protein>
<reference evidence="2" key="1">
    <citation type="submission" date="2018-03" db="EMBL/GenBank/DDBJ databases">
        <authorList>
            <person name="Rodrigo-Torres L."/>
            <person name="Arahal R. D."/>
            <person name="Lucena T."/>
        </authorList>
    </citation>
    <scope>NUCLEOTIDE SEQUENCE [LARGE SCALE GENOMIC DNA]</scope>
    <source>
        <strain evidence="2">CECT 8504</strain>
    </source>
</reference>
<dbReference type="InterPro" id="IPR002060">
    <property type="entry name" value="Squ/phyt_synthse"/>
</dbReference>
<proteinExistence type="predicted"/>
<evidence type="ECO:0000313" key="2">
    <source>
        <dbReference type="Proteomes" id="UP000244912"/>
    </source>
</evidence>
<sequence length="246" mass="26645">MSVNACAEIVRAGDPDRFLAAMAAPPAARMVLFPIYALNVEAARAPWVTAEPMIAEIRLQWWRDALSEIAEGMPPRRHEVVEPLAQALDSEGANLLDAAVVARRWEISREPFTSTEQLVAHIEAIAGALMWTAARALGATDEDAVRGTGFAGGLAGWFTSVPDLTARGLQPLMNEGESEIRDLARMGLDRLSRVSRAAHPAALAAWEARPVLSAALKDPSRVRDGTLTRAPALRRLRLMRMAALGR</sequence>
<dbReference type="Pfam" id="PF00494">
    <property type="entry name" value="SQS_PSY"/>
    <property type="match status" value="1"/>
</dbReference>
<dbReference type="Proteomes" id="UP000244912">
    <property type="component" value="Unassembled WGS sequence"/>
</dbReference>
<dbReference type="RefSeq" id="WP_245897691.1">
    <property type="nucleotide sequence ID" value="NZ_ONZF01000012.1"/>
</dbReference>
<accession>A0A2R8C0I8</accession>
<organism evidence="1 2">
    <name type="scientific">Palleronia abyssalis</name>
    <dbReference type="NCBI Taxonomy" id="1501240"/>
    <lineage>
        <taxon>Bacteria</taxon>
        <taxon>Pseudomonadati</taxon>
        <taxon>Pseudomonadota</taxon>
        <taxon>Alphaproteobacteria</taxon>
        <taxon>Rhodobacterales</taxon>
        <taxon>Roseobacteraceae</taxon>
        <taxon>Palleronia</taxon>
    </lineage>
</organism>
<dbReference type="Gene3D" id="1.10.600.10">
    <property type="entry name" value="Farnesyl Diphosphate Synthase"/>
    <property type="match status" value="1"/>
</dbReference>